<comment type="caution">
    <text evidence="2">The sequence shown here is derived from an EMBL/GenBank/DDBJ whole genome shotgun (WGS) entry which is preliminary data.</text>
</comment>
<keyword evidence="1" id="KW-1133">Transmembrane helix</keyword>
<keyword evidence="1" id="KW-0472">Membrane</keyword>
<evidence type="ECO:0000313" key="3">
    <source>
        <dbReference type="Proteomes" id="UP001141950"/>
    </source>
</evidence>
<name>A0A9X2MS36_9BACL</name>
<dbReference type="SUPFAM" id="SSF52266">
    <property type="entry name" value="SGNH hydrolase"/>
    <property type="match status" value="1"/>
</dbReference>
<gene>
    <name evidence="2" type="ORF">NQZ67_13075</name>
</gene>
<keyword evidence="3" id="KW-1185">Reference proteome</keyword>
<accession>A0A9X2MS36</accession>
<proteinExistence type="predicted"/>
<reference evidence="2" key="1">
    <citation type="submission" date="2022-08" db="EMBL/GenBank/DDBJ databases">
        <title>The genomic sequence of strain Paenibacillus sp. SCIV0701.</title>
        <authorList>
            <person name="Zhao H."/>
        </authorList>
    </citation>
    <scope>NUCLEOTIDE SEQUENCE</scope>
    <source>
        <strain evidence="2">SCIV0701</strain>
    </source>
</reference>
<protein>
    <submittedName>
        <fullName evidence="2">Uncharacterized protein</fullName>
    </submittedName>
</protein>
<dbReference type="RefSeq" id="WP_257446178.1">
    <property type="nucleotide sequence ID" value="NZ_JANIPJ010000008.1"/>
</dbReference>
<keyword evidence="1" id="KW-0812">Transmembrane</keyword>
<feature type="transmembrane region" description="Helical" evidence="1">
    <location>
        <begin position="12"/>
        <end position="34"/>
    </location>
</feature>
<sequence length="360" mass="41817">MSGLRKKRRLAFIRTAIWTAVLFIALQIGISLYVKLDTVYHFRLNYNMFLDNQQSIEVVIDEISNTIEKENLQDYIILVGNSVAWGTNEKSDHSLGKYINELSGEQVVFNLSAPSMQPGDIYTLLLMLDRKGIRTDNLVIGLSYSAFVERVNGPRAVFWLGDYLRELDSEAFGKARSQLVHNGYEYRTGWEYAETKYLHQALSLLPLYRYKDAIVSHYEEQKDGTDLLGDPRPWFEKKYTEKKLQDPQYLNFFNPKPFVMSEENWGVFFMNRIMEHQEGKKTLVFINSANGELSKKEIANPGYQDNLRKLESYFAETEAIYLNLQESIPSDMFTDHVHLTKEGNQKLAQLLWQAWNGEVN</sequence>
<organism evidence="2 3">
    <name type="scientific">Paenibacillus soyae</name>
    <dbReference type="NCBI Taxonomy" id="2969249"/>
    <lineage>
        <taxon>Bacteria</taxon>
        <taxon>Bacillati</taxon>
        <taxon>Bacillota</taxon>
        <taxon>Bacilli</taxon>
        <taxon>Bacillales</taxon>
        <taxon>Paenibacillaceae</taxon>
        <taxon>Paenibacillus</taxon>
    </lineage>
</organism>
<evidence type="ECO:0000313" key="2">
    <source>
        <dbReference type="EMBL" id="MCR2804813.1"/>
    </source>
</evidence>
<dbReference type="Proteomes" id="UP001141950">
    <property type="component" value="Unassembled WGS sequence"/>
</dbReference>
<evidence type="ECO:0000256" key="1">
    <source>
        <dbReference type="SAM" id="Phobius"/>
    </source>
</evidence>
<dbReference type="EMBL" id="JANIPJ010000008">
    <property type="protein sequence ID" value="MCR2804813.1"/>
    <property type="molecule type" value="Genomic_DNA"/>
</dbReference>
<dbReference type="AlphaFoldDB" id="A0A9X2MS36"/>